<sequence>MGQDIWVKIGYLESPHNEQTKISRHLPFYPQPCSSGSGSDQNLIDLPGLGKGEKGTNDLDLLSKILQIQNFRGH</sequence>
<gene>
    <name evidence="1" type="ORF">Csa_3G133340</name>
</gene>
<reference evidence="1 2" key="1">
    <citation type="journal article" date="2009" name="Nat. Genet.">
        <title>The genome of the cucumber, Cucumis sativus L.</title>
        <authorList>
            <person name="Huang S."/>
            <person name="Li R."/>
            <person name="Zhang Z."/>
            <person name="Li L."/>
            <person name="Gu X."/>
            <person name="Fan W."/>
            <person name="Lucas W.J."/>
            <person name="Wang X."/>
            <person name="Xie B."/>
            <person name="Ni P."/>
            <person name="Ren Y."/>
            <person name="Zhu H."/>
            <person name="Li J."/>
            <person name="Lin K."/>
            <person name="Jin W."/>
            <person name="Fei Z."/>
            <person name="Li G."/>
            <person name="Staub J."/>
            <person name="Kilian A."/>
            <person name="van der Vossen E.A."/>
            <person name="Wu Y."/>
            <person name="Guo J."/>
            <person name="He J."/>
            <person name="Jia Z."/>
            <person name="Ren Y."/>
            <person name="Tian G."/>
            <person name="Lu Y."/>
            <person name="Ruan J."/>
            <person name="Qian W."/>
            <person name="Wang M."/>
            <person name="Huang Q."/>
            <person name="Li B."/>
            <person name="Xuan Z."/>
            <person name="Cao J."/>
            <person name="Asan"/>
            <person name="Wu Z."/>
            <person name="Zhang J."/>
            <person name="Cai Q."/>
            <person name="Bai Y."/>
            <person name="Zhao B."/>
            <person name="Han Y."/>
            <person name="Li Y."/>
            <person name="Li X."/>
            <person name="Wang S."/>
            <person name="Shi Q."/>
            <person name="Liu S."/>
            <person name="Cho W.K."/>
            <person name="Kim J.Y."/>
            <person name="Xu Y."/>
            <person name="Heller-Uszynska K."/>
            <person name="Miao H."/>
            <person name="Cheng Z."/>
            <person name="Zhang S."/>
            <person name="Wu J."/>
            <person name="Yang Y."/>
            <person name="Kang H."/>
            <person name="Li M."/>
            <person name="Liang H."/>
            <person name="Ren X."/>
            <person name="Shi Z."/>
            <person name="Wen M."/>
            <person name="Jian M."/>
            <person name="Yang H."/>
            <person name="Zhang G."/>
            <person name="Yang Z."/>
            <person name="Chen R."/>
            <person name="Liu S."/>
            <person name="Li J."/>
            <person name="Ma L."/>
            <person name="Liu H."/>
            <person name="Zhou Y."/>
            <person name="Zhao J."/>
            <person name="Fang X."/>
            <person name="Li G."/>
            <person name="Fang L."/>
            <person name="Li Y."/>
            <person name="Liu D."/>
            <person name="Zheng H."/>
            <person name="Zhang Y."/>
            <person name="Qin N."/>
            <person name="Li Z."/>
            <person name="Yang G."/>
            <person name="Yang S."/>
            <person name="Bolund L."/>
            <person name="Kristiansen K."/>
            <person name="Zheng H."/>
            <person name="Li S."/>
            <person name="Zhang X."/>
            <person name="Yang H."/>
            <person name="Wang J."/>
            <person name="Sun R."/>
            <person name="Zhang B."/>
            <person name="Jiang S."/>
            <person name="Wang J."/>
            <person name="Du Y."/>
            <person name="Li S."/>
        </authorList>
    </citation>
    <scope>NUCLEOTIDE SEQUENCE [LARGE SCALE GENOMIC DNA]</scope>
    <source>
        <strain evidence="2">cv. 9930</strain>
    </source>
</reference>
<reference evidence="1 2" key="4">
    <citation type="journal article" date="2011" name="BMC Genomics">
        <title>RNA-Seq improves annotation of protein-coding genes in the cucumber genome.</title>
        <authorList>
            <person name="Li Z."/>
            <person name="Zhang Z."/>
            <person name="Yan P."/>
            <person name="Huang S."/>
            <person name="Fei Z."/>
            <person name="Lin K."/>
        </authorList>
    </citation>
    <scope>NUCLEOTIDE SEQUENCE [LARGE SCALE GENOMIC DNA]</scope>
    <source>
        <strain evidence="2">cv. 9930</strain>
    </source>
</reference>
<dbReference type="EMBL" id="CM002924">
    <property type="protein sequence ID" value="KGN56783.1"/>
    <property type="molecule type" value="Genomic_DNA"/>
</dbReference>
<organism evidence="1 2">
    <name type="scientific">Cucumis sativus</name>
    <name type="common">Cucumber</name>
    <dbReference type="NCBI Taxonomy" id="3659"/>
    <lineage>
        <taxon>Eukaryota</taxon>
        <taxon>Viridiplantae</taxon>
        <taxon>Streptophyta</taxon>
        <taxon>Embryophyta</taxon>
        <taxon>Tracheophyta</taxon>
        <taxon>Spermatophyta</taxon>
        <taxon>Magnoliopsida</taxon>
        <taxon>eudicotyledons</taxon>
        <taxon>Gunneridae</taxon>
        <taxon>Pentapetalae</taxon>
        <taxon>rosids</taxon>
        <taxon>fabids</taxon>
        <taxon>Cucurbitales</taxon>
        <taxon>Cucurbitaceae</taxon>
        <taxon>Benincaseae</taxon>
        <taxon>Cucumis</taxon>
    </lineage>
</organism>
<accession>A0A0A0L4U2</accession>
<proteinExistence type="predicted"/>
<dbReference type="Gramene" id="KGN56783">
    <property type="protein sequence ID" value="KGN56783"/>
    <property type="gene ID" value="Csa_3G133340"/>
</dbReference>
<dbReference type="Proteomes" id="UP000029981">
    <property type="component" value="Chromosome 3"/>
</dbReference>
<reference evidence="1 2" key="3">
    <citation type="journal article" date="2010" name="BMC Genomics">
        <title>Transcriptome sequencing and comparative analysis of cucumber flowers with different sex types.</title>
        <authorList>
            <person name="Guo S."/>
            <person name="Zheng Y."/>
            <person name="Joung J.G."/>
            <person name="Liu S."/>
            <person name="Zhang Z."/>
            <person name="Crasta O.R."/>
            <person name="Sobral B.W."/>
            <person name="Xu Y."/>
            <person name="Huang S."/>
            <person name="Fei Z."/>
        </authorList>
    </citation>
    <scope>NUCLEOTIDE SEQUENCE [LARGE SCALE GENOMIC DNA]</scope>
    <source>
        <strain evidence="2">cv. 9930</strain>
    </source>
</reference>
<protein>
    <submittedName>
        <fullName evidence="1">Uncharacterized protein</fullName>
    </submittedName>
</protein>
<evidence type="ECO:0000313" key="2">
    <source>
        <dbReference type="Proteomes" id="UP000029981"/>
    </source>
</evidence>
<reference evidence="1 2" key="2">
    <citation type="journal article" date="2009" name="PLoS ONE">
        <title>An integrated genetic and cytogenetic map of the cucumber genome.</title>
        <authorList>
            <person name="Ren Y."/>
            <person name="Zhang Z."/>
            <person name="Liu J."/>
            <person name="Staub J.E."/>
            <person name="Han Y."/>
            <person name="Cheng Z."/>
            <person name="Li X."/>
            <person name="Lu J."/>
            <person name="Miao H."/>
            <person name="Kang H."/>
            <person name="Xie B."/>
            <person name="Gu X."/>
            <person name="Wang X."/>
            <person name="Du Y."/>
            <person name="Jin W."/>
            <person name="Huang S."/>
        </authorList>
    </citation>
    <scope>NUCLEOTIDE SEQUENCE [LARGE SCALE GENOMIC DNA]</scope>
    <source>
        <strain evidence="2">cv. 9930</strain>
    </source>
</reference>
<dbReference type="AlphaFoldDB" id="A0A0A0L4U2"/>
<name>A0A0A0L4U2_CUCSA</name>
<evidence type="ECO:0000313" key="1">
    <source>
        <dbReference type="EMBL" id="KGN56783.1"/>
    </source>
</evidence>
<keyword evidence="2" id="KW-1185">Reference proteome</keyword>